<dbReference type="SUPFAM" id="SSF46785">
    <property type="entry name" value="Winged helix' DNA-binding domain"/>
    <property type="match status" value="1"/>
</dbReference>
<dbReference type="GO" id="GO:0003700">
    <property type="term" value="F:DNA-binding transcription factor activity"/>
    <property type="evidence" value="ECO:0007669"/>
    <property type="project" value="InterPro"/>
</dbReference>
<evidence type="ECO:0000259" key="5">
    <source>
        <dbReference type="PROSITE" id="PS50931"/>
    </source>
</evidence>
<evidence type="ECO:0000313" key="7">
    <source>
        <dbReference type="Proteomes" id="UP000823895"/>
    </source>
</evidence>
<proteinExistence type="inferred from homology"/>
<dbReference type="InterPro" id="IPR036388">
    <property type="entry name" value="WH-like_DNA-bd_sf"/>
</dbReference>
<dbReference type="GO" id="GO:0003677">
    <property type="term" value="F:DNA binding"/>
    <property type="evidence" value="ECO:0007669"/>
    <property type="project" value="UniProtKB-KW"/>
</dbReference>
<accession>A0A9D2T2Q4</accession>
<evidence type="ECO:0000256" key="4">
    <source>
        <dbReference type="ARBA" id="ARBA00023163"/>
    </source>
</evidence>
<dbReference type="Proteomes" id="UP000823895">
    <property type="component" value="Unassembled WGS sequence"/>
</dbReference>
<dbReference type="GO" id="GO:0005829">
    <property type="term" value="C:cytosol"/>
    <property type="evidence" value="ECO:0007669"/>
    <property type="project" value="TreeGrafter"/>
</dbReference>
<dbReference type="InterPro" id="IPR050950">
    <property type="entry name" value="HTH-type_LysR_regulators"/>
</dbReference>
<keyword evidence="4" id="KW-0804">Transcription</keyword>
<keyword evidence="3" id="KW-0238">DNA-binding</keyword>
<organism evidence="6 7">
    <name type="scientific">Candidatus Mediterraneibacter gallistercoris</name>
    <dbReference type="NCBI Taxonomy" id="2838671"/>
    <lineage>
        <taxon>Bacteria</taxon>
        <taxon>Bacillati</taxon>
        <taxon>Bacillota</taxon>
        <taxon>Clostridia</taxon>
        <taxon>Lachnospirales</taxon>
        <taxon>Lachnospiraceae</taxon>
        <taxon>Mediterraneibacter</taxon>
    </lineage>
</organism>
<dbReference type="InterPro" id="IPR005119">
    <property type="entry name" value="LysR_subst-bd"/>
</dbReference>
<gene>
    <name evidence="6" type="ORF">H9756_04265</name>
</gene>
<dbReference type="Gene3D" id="1.10.10.10">
    <property type="entry name" value="Winged helix-like DNA-binding domain superfamily/Winged helix DNA-binding domain"/>
    <property type="match status" value="1"/>
</dbReference>
<feature type="domain" description="HTH lysR-type" evidence="5">
    <location>
        <begin position="1"/>
        <end position="58"/>
    </location>
</feature>
<dbReference type="EMBL" id="DWWI01000090">
    <property type="protein sequence ID" value="HJC42885.1"/>
    <property type="molecule type" value="Genomic_DNA"/>
</dbReference>
<reference evidence="6" key="1">
    <citation type="journal article" date="2021" name="PeerJ">
        <title>Extensive microbial diversity within the chicken gut microbiome revealed by metagenomics and culture.</title>
        <authorList>
            <person name="Gilroy R."/>
            <person name="Ravi A."/>
            <person name="Getino M."/>
            <person name="Pursley I."/>
            <person name="Horton D.L."/>
            <person name="Alikhan N.F."/>
            <person name="Baker D."/>
            <person name="Gharbi K."/>
            <person name="Hall N."/>
            <person name="Watson M."/>
            <person name="Adriaenssens E.M."/>
            <person name="Foster-Nyarko E."/>
            <person name="Jarju S."/>
            <person name="Secka A."/>
            <person name="Antonio M."/>
            <person name="Oren A."/>
            <person name="Chaudhuri R.R."/>
            <person name="La Ragione R."/>
            <person name="Hildebrand F."/>
            <person name="Pallen M.J."/>
        </authorList>
    </citation>
    <scope>NUCLEOTIDE SEQUENCE</scope>
    <source>
        <strain evidence="6">CHK165-2605</strain>
    </source>
</reference>
<dbReference type="SUPFAM" id="SSF53850">
    <property type="entry name" value="Periplasmic binding protein-like II"/>
    <property type="match status" value="1"/>
</dbReference>
<name>A0A9D2T2Q4_9FIRM</name>
<keyword evidence="2" id="KW-0805">Transcription regulation</keyword>
<comment type="caution">
    <text evidence="6">The sequence shown here is derived from an EMBL/GenBank/DDBJ whole genome shotgun (WGS) entry which is preliminary data.</text>
</comment>
<dbReference type="PROSITE" id="PS50931">
    <property type="entry name" value="HTH_LYSR"/>
    <property type="match status" value="1"/>
</dbReference>
<dbReference type="InterPro" id="IPR036390">
    <property type="entry name" value="WH_DNA-bd_sf"/>
</dbReference>
<evidence type="ECO:0000256" key="3">
    <source>
        <dbReference type="ARBA" id="ARBA00023125"/>
    </source>
</evidence>
<dbReference type="PANTHER" id="PTHR30419:SF28">
    <property type="entry name" value="HTH-TYPE TRANSCRIPTIONAL REGULATOR BSDA"/>
    <property type="match status" value="1"/>
</dbReference>
<dbReference type="InterPro" id="IPR000847">
    <property type="entry name" value="LysR_HTH_N"/>
</dbReference>
<dbReference type="PANTHER" id="PTHR30419">
    <property type="entry name" value="HTH-TYPE TRANSCRIPTIONAL REGULATOR YBHD"/>
    <property type="match status" value="1"/>
</dbReference>
<evidence type="ECO:0000313" key="6">
    <source>
        <dbReference type="EMBL" id="HJC42885.1"/>
    </source>
</evidence>
<dbReference type="Pfam" id="PF00126">
    <property type="entry name" value="HTH_1"/>
    <property type="match status" value="1"/>
</dbReference>
<dbReference type="Pfam" id="PF03466">
    <property type="entry name" value="LysR_substrate"/>
    <property type="match status" value="1"/>
</dbReference>
<reference evidence="6" key="2">
    <citation type="submission" date="2021-04" db="EMBL/GenBank/DDBJ databases">
        <authorList>
            <person name="Gilroy R."/>
        </authorList>
    </citation>
    <scope>NUCLEOTIDE SEQUENCE</scope>
    <source>
        <strain evidence="6">CHK165-2605</strain>
    </source>
</reference>
<evidence type="ECO:0000256" key="2">
    <source>
        <dbReference type="ARBA" id="ARBA00023015"/>
    </source>
</evidence>
<dbReference type="CDD" id="cd05466">
    <property type="entry name" value="PBP2_LTTR_substrate"/>
    <property type="match status" value="1"/>
</dbReference>
<dbReference type="Gene3D" id="3.40.190.290">
    <property type="match status" value="1"/>
</dbReference>
<protein>
    <submittedName>
        <fullName evidence="6">LysR family transcriptional regulator</fullName>
    </submittedName>
</protein>
<dbReference type="AlphaFoldDB" id="A0A9D2T2Q4"/>
<comment type="similarity">
    <text evidence="1">Belongs to the LysR transcriptional regulatory family.</text>
</comment>
<sequence length="291" mass="32384">MDIKKLLLFADVAETENFTKTGDRMGYTQSGVSHLLKSLEDEIGFSLFIRSKQGVKLTGNAKMILPGVRSLLAMTEHLEQMVSEINGLEKGQLVIATFSSISIHWLPKIIHVFQQNHPGIKIKLMEGGTDDIVNWIESDLVDFGFVSKRNTKSLDWITLYEDPLYAVVPLDYPAPEGGIFPIEKFEGQHFVISAMGTDYDVHHALSSSGVKPNIDFTSKDDHAIISMIENKLGISILPGLTCRNFESHVSAYPLKPFCSRTLGVAMKSKKDLTPAALKFLKLTKDMMPELI</sequence>
<evidence type="ECO:0000256" key="1">
    <source>
        <dbReference type="ARBA" id="ARBA00009437"/>
    </source>
</evidence>